<dbReference type="VEuPathDB" id="CryptoDB:Cvel_10656"/>
<evidence type="ECO:0000256" key="1">
    <source>
        <dbReference type="ARBA" id="ARBA00022737"/>
    </source>
</evidence>
<feature type="region of interest" description="Disordered" evidence="3">
    <location>
        <begin position="215"/>
        <end position="246"/>
    </location>
</feature>
<dbReference type="PANTHER" id="PTHR24123:SF33">
    <property type="entry name" value="PROTEIN HOS4"/>
    <property type="match status" value="1"/>
</dbReference>
<protein>
    <submittedName>
        <fullName evidence="4">Uncharacterized protein</fullName>
    </submittedName>
</protein>
<feature type="compositionally biased region" description="Pro residues" evidence="3">
    <location>
        <begin position="189"/>
        <end position="199"/>
    </location>
</feature>
<evidence type="ECO:0000256" key="3">
    <source>
        <dbReference type="SAM" id="MobiDB-lite"/>
    </source>
</evidence>
<reference evidence="4" key="1">
    <citation type="submission" date="2014-11" db="EMBL/GenBank/DDBJ databases">
        <authorList>
            <person name="Otto D Thomas"/>
            <person name="Naeem Raeece"/>
        </authorList>
    </citation>
    <scope>NUCLEOTIDE SEQUENCE</scope>
</reference>
<dbReference type="PhylomeDB" id="A0A0G4I3E7"/>
<keyword evidence="1" id="KW-0677">Repeat</keyword>
<dbReference type="Gene3D" id="1.25.40.20">
    <property type="entry name" value="Ankyrin repeat-containing domain"/>
    <property type="match status" value="2"/>
</dbReference>
<feature type="region of interest" description="Disordered" evidence="3">
    <location>
        <begin position="159"/>
        <end position="201"/>
    </location>
</feature>
<feature type="compositionally biased region" description="Basic and acidic residues" evidence="3">
    <location>
        <begin position="174"/>
        <end position="184"/>
    </location>
</feature>
<sequence length="502" mass="55606">MPRCLVERLLALGAPVGNYGRISITPLVACLSTGRWDLAESLLSSGADPLEPSLFPRYEKSIGIRIGVSKSSLPFLATPIQVAVCKLTASRQTPWTATERAKGVEVIAQMVEGGVHMCVSDSFCRKVSIESSRSNCSPLLVASLRGDAEVVRVLLGASSPGQQSSVGTDNGIQTEREGEVDTRGVHPPIEGPTPIPTPPEQRRAFDMNAVECVELQEGDARSKRDNSYNSFAKRKGPAPRPRKGWSQQKLCTPLCAALEGLQMQEQQQEGREYERRYMRRRQPDKPARRKRDAQILKQWEVIKALVEAGADLHSPPTEWELKRKPLVVRESDLSLPQPNVWMTAFGIMPNPEPGPPEKEEDRSWLPQLIRLVARRKNEKEKAILVGLIRVLPTDTVHFSDAESLHISPLVAACQVRWVEGVKGLIESGVEVNKQVRHEGFWYESAFSAALHGSRPVCWECIDALVQAGVNLHDESGTLALCHAIERERGDWVTRLLKRGASV</sequence>
<feature type="compositionally biased region" description="Polar residues" evidence="3">
    <location>
        <begin position="159"/>
        <end position="173"/>
    </location>
</feature>
<dbReference type="SUPFAM" id="SSF48403">
    <property type="entry name" value="Ankyrin repeat"/>
    <property type="match status" value="1"/>
</dbReference>
<organism evidence="4">
    <name type="scientific">Chromera velia CCMP2878</name>
    <dbReference type="NCBI Taxonomy" id="1169474"/>
    <lineage>
        <taxon>Eukaryota</taxon>
        <taxon>Sar</taxon>
        <taxon>Alveolata</taxon>
        <taxon>Colpodellida</taxon>
        <taxon>Chromeraceae</taxon>
        <taxon>Chromera</taxon>
    </lineage>
</organism>
<accession>A0A0G4I3E7</accession>
<feature type="compositionally biased region" description="Basic residues" evidence="3">
    <location>
        <begin position="232"/>
        <end position="243"/>
    </location>
</feature>
<dbReference type="AlphaFoldDB" id="A0A0G4I3E7"/>
<dbReference type="InterPro" id="IPR036770">
    <property type="entry name" value="Ankyrin_rpt-contain_sf"/>
</dbReference>
<gene>
    <name evidence="4" type="ORF">Cvel_10656</name>
</gene>
<dbReference type="InterPro" id="IPR051165">
    <property type="entry name" value="Multifunctional_ANK_Repeat"/>
</dbReference>
<name>A0A0G4I3E7_9ALVE</name>
<keyword evidence="2" id="KW-0040">ANK repeat</keyword>
<evidence type="ECO:0000313" key="4">
    <source>
        <dbReference type="EMBL" id="CEM51482.1"/>
    </source>
</evidence>
<proteinExistence type="predicted"/>
<dbReference type="EMBL" id="CDMZ01004957">
    <property type="protein sequence ID" value="CEM51482.1"/>
    <property type="molecule type" value="Genomic_DNA"/>
</dbReference>
<dbReference type="PANTHER" id="PTHR24123">
    <property type="entry name" value="ANKYRIN REPEAT-CONTAINING"/>
    <property type="match status" value="1"/>
</dbReference>
<evidence type="ECO:0000256" key="2">
    <source>
        <dbReference type="ARBA" id="ARBA00023043"/>
    </source>
</evidence>